<evidence type="ECO:0000256" key="1">
    <source>
        <dbReference type="SAM" id="MobiDB-lite"/>
    </source>
</evidence>
<dbReference type="OrthoDB" id="4830353at2759"/>
<feature type="compositionally biased region" description="Acidic residues" evidence="1">
    <location>
        <begin position="209"/>
        <end position="225"/>
    </location>
</feature>
<feature type="region of interest" description="Disordered" evidence="1">
    <location>
        <begin position="202"/>
        <end position="227"/>
    </location>
</feature>
<dbReference type="AlphaFoldDB" id="A0A135SE71"/>
<evidence type="ECO:0000313" key="3">
    <source>
        <dbReference type="Proteomes" id="UP000070054"/>
    </source>
</evidence>
<dbReference type="Proteomes" id="UP000070054">
    <property type="component" value="Unassembled WGS sequence"/>
</dbReference>
<dbReference type="EMBL" id="JEMN01001533">
    <property type="protein sequence ID" value="KXH34209.1"/>
    <property type="molecule type" value="Genomic_DNA"/>
</dbReference>
<sequence length="270" mass="30654">MPPVTLLTTPGARNLNHKVLAKIPGLLFLDNGDFLLGDEMSCAMLLGKTMKNDRKLPKNPNALKFYIHRISKRLYGLIMEANNHLMHLMDLKKGNTSLRRILNNHRQQEFWTFVFGQLRVNRRWDVFTPHGPQVEALLDRFCDARRDYLLARAPDAADDEAAKNTAELVGLFYAIPDDSDLLFAPSPPGRAFSPVDQPIASAATVGNDESPDTTAEEQENEEDDNSLNSSLVTMQLWAIVRPIVNREKERLGLRTYEHNELAEFLRMNTQ</sequence>
<comment type="caution">
    <text evidence="2">The sequence shown here is derived from an EMBL/GenBank/DDBJ whole genome shotgun (WGS) entry which is preliminary data.</text>
</comment>
<gene>
    <name evidence="2" type="ORF">CNYM01_07560</name>
</gene>
<evidence type="ECO:0000313" key="2">
    <source>
        <dbReference type="EMBL" id="KXH34209.1"/>
    </source>
</evidence>
<proteinExistence type="predicted"/>
<protein>
    <submittedName>
        <fullName evidence="2">Uncharacterized protein</fullName>
    </submittedName>
</protein>
<reference evidence="2 3" key="1">
    <citation type="submission" date="2014-02" db="EMBL/GenBank/DDBJ databases">
        <title>The genome sequence of Colletotrichum nymphaeae SA-01.</title>
        <authorList>
            <person name="Baroncelli R."/>
            <person name="Thon M.R."/>
        </authorList>
    </citation>
    <scope>NUCLEOTIDE SEQUENCE [LARGE SCALE GENOMIC DNA]</scope>
    <source>
        <strain evidence="2 3">SA-01</strain>
    </source>
</reference>
<accession>A0A135SE71</accession>
<name>A0A135SE71_9PEZI</name>
<organism evidence="2 3">
    <name type="scientific">Colletotrichum nymphaeae SA-01</name>
    <dbReference type="NCBI Taxonomy" id="1460502"/>
    <lineage>
        <taxon>Eukaryota</taxon>
        <taxon>Fungi</taxon>
        <taxon>Dikarya</taxon>
        <taxon>Ascomycota</taxon>
        <taxon>Pezizomycotina</taxon>
        <taxon>Sordariomycetes</taxon>
        <taxon>Hypocreomycetidae</taxon>
        <taxon>Glomerellales</taxon>
        <taxon>Glomerellaceae</taxon>
        <taxon>Colletotrichum</taxon>
        <taxon>Colletotrichum acutatum species complex</taxon>
    </lineage>
</organism>
<keyword evidence="3" id="KW-1185">Reference proteome</keyword>